<dbReference type="AlphaFoldDB" id="A0A0W8G0X7"/>
<dbReference type="GO" id="GO:0004854">
    <property type="term" value="F:xanthine dehydrogenase activity"/>
    <property type="evidence" value="ECO:0007669"/>
    <property type="project" value="UniProtKB-EC"/>
</dbReference>
<keyword evidence="1" id="KW-0285">Flavoprotein</keyword>
<dbReference type="PANTHER" id="PTHR45444:SF3">
    <property type="entry name" value="XANTHINE DEHYDROGENASE"/>
    <property type="match status" value="1"/>
</dbReference>
<dbReference type="InterPro" id="IPR012175">
    <property type="entry name" value="Xanth_DH_ssu_bac"/>
</dbReference>
<dbReference type="PANTHER" id="PTHR45444">
    <property type="entry name" value="XANTHINE DEHYDROGENASE"/>
    <property type="match status" value="1"/>
</dbReference>
<evidence type="ECO:0000259" key="6">
    <source>
        <dbReference type="PROSITE" id="PS51085"/>
    </source>
</evidence>
<dbReference type="Gene3D" id="1.10.150.120">
    <property type="entry name" value="[2Fe-2S]-binding domain"/>
    <property type="match status" value="1"/>
</dbReference>
<dbReference type="InterPro" id="IPR006058">
    <property type="entry name" value="2Fe2S_fd_BS"/>
</dbReference>
<accession>A0A0W8G0X7</accession>
<keyword evidence="2" id="KW-0479">Metal-binding</keyword>
<keyword evidence="4 8" id="KW-0560">Oxidoreductase</keyword>
<reference evidence="8" key="1">
    <citation type="journal article" date="2015" name="Proc. Natl. Acad. Sci. U.S.A.">
        <title>Networks of energetic and metabolic interactions define dynamics in microbial communities.</title>
        <authorList>
            <person name="Embree M."/>
            <person name="Liu J.K."/>
            <person name="Al-Bassam M.M."/>
            <person name="Zengler K."/>
        </authorList>
    </citation>
    <scope>NUCLEOTIDE SEQUENCE</scope>
</reference>
<dbReference type="InterPro" id="IPR012675">
    <property type="entry name" value="Beta-grasp_dom_sf"/>
</dbReference>
<protein>
    <submittedName>
        <fullName evidence="8">Xanthine dehydrogenase iron-sulfur subunit</fullName>
        <ecNumber evidence="8">1.17.1.4</ecNumber>
    </submittedName>
</protein>
<dbReference type="PROSITE" id="PS51387">
    <property type="entry name" value="FAD_PCMH"/>
    <property type="match status" value="1"/>
</dbReference>
<dbReference type="GO" id="GO:0071949">
    <property type="term" value="F:FAD binding"/>
    <property type="evidence" value="ECO:0007669"/>
    <property type="project" value="InterPro"/>
</dbReference>
<dbReference type="PIRSF" id="PIRSF036557">
    <property type="entry name" value="XdhA_RC"/>
    <property type="match status" value="1"/>
</dbReference>
<dbReference type="InterPro" id="IPR002346">
    <property type="entry name" value="Mopterin_DH_FAD-bd"/>
</dbReference>
<evidence type="ECO:0000256" key="4">
    <source>
        <dbReference type="ARBA" id="ARBA00023002"/>
    </source>
</evidence>
<dbReference type="PROSITE" id="PS51085">
    <property type="entry name" value="2FE2S_FER_2"/>
    <property type="match status" value="1"/>
</dbReference>
<evidence type="ECO:0000256" key="5">
    <source>
        <dbReference type="ARBA" id="ARBA00023004"/>
    </source>
</evidence>
<comment type="caution">
    <text evidence="8">The sequence shown here is derived from an EMBL/GenBank/DDBJ whole genome shotgun (WGS) entry which is preliminary data.</text>
</comment>
<dbReference type="InterPro" id="IPR036318">
    <property type="entry name" value="FAD-bd_PCMH-like_sf"/>
</dbReference>
<dbReference type="EMBL" id="LNQE01000524">
    <property type="protein sequence ID" value="KUG26147.1"/>
    <property type="molecule type" value="Genomic_DNA"/>
</dbReference>
<dbReference type="InterPro" id="IPR016166">
    <property type="entry name" value="FAD-bd_PCMH"/>
</dbReference>
<dbReference type="SUPFAM" id="SSF54292">
    <property type="entry name" value="2Fe-2S ferredoxin-like"/>
    <property type="match status" value="1"/>
</dbReference>
<dbReference type="SUPFAM" id="SSF47741">
    <property type="entry name" value="CO dehydrogenase ISP C-domain like"/>
    <property type="match status" value="1"/>
</dbReference>
<dbReference type="Pfam" id="PF01799">
    <property type="entry name" value="Fer2_2"/>
    <property type="match status" value="1"/>
</dbReference>
<proteinExistence type="predicted"/>
<evidence type="ECO:0000256" key="1">
    <source>
        <dbReference type="ARBA" id="ARBA00022630"/>
    </source>
</evidence>
<dbReference type="Gene3D" id="3.10.20.30">
    <property type="match status" value="1"/>
</dbReference>
<dbReference type="SMART" id="SM01092">
    <property type="entry name" value="CO_deh_flav_C"/>
    <property type="match status" value="1"/>
</dbReference>
<dbReference type="GO" id="GO:0051537">
    <property type="term" value="F:2 iron, 2 sulfur cluster binding"/>
    <property type="evidence" value="ECO:0007669"/>
    <property type="project" value="InterPro"/>
</dbReference>
<dbReference type="Gene3D" id="3.30.465.10">
    <property type="match status" value="1"/>
</dbReference>
<keyword evidence="3" id="KW-0274">FAD</keyword>
<sequence>MNTKNLSFILNDVEINTKVNPSLPLLDYIRKEKRLTGTKEVCKEGDCGACAVLFGEVIDDELKYKTITSCIYPIGNCNGKHIVTIEGINKQELLLHQKAFVDENASQCGFCTPGFIMSFTCYLLNNQHYNLDDAINSIAGNICRCTGYHSIERAMKTVLNELKTDGKIDRINNLIDRIIVPEYFNEIKKRLINLSIPKEATPDKSAIFIGGGSDLFVQKPDDLLEEEVYLITERKLNYIRESNSIIKIGSGTTFEEIKQSEILNKYLPSIKKDSDLIASLPVRNAATVGGNLSNASPIGDITIILLAVYANLTLSDGEKERNLPLKEFYLDYKKLNKQKIEFIKEVSFHIPQKIFYFSFEKVSKRTYLDIASVNSAMLIEVDDNKIISASISAGGVAPIPKLLVQTNDYLKEKEINIDTIDEALQITQSEISPISDVRGSAGYKRLLLNQLIKSHFLKLFPQNIFENELV</sequence>
<dbReference type="Pfam" id="PF03450">
    <property type="entry name" value="CO_deh_flav_C"/>
    <property type="match status" value="1"/>
</dbReference>
<evidence type="ECO:0000313" key="8">
    <source>
        <dbReference type="EMBL" id="KUG26147.1"/>
    </source>
</evidence>
<dbReference type="InterPro" id="IPR036683">
    <property type="entry name" value="CO_DH_flav_C_dom_sf"/>
</dbReference>
<dbReference type="SUPFAM" id="SSF55447">
    <property type="entry name" value="CO dehydrogenase flavoprotein C-terminal domain-like"/>
    <property type="match status" value="1"/>
</dbReference>
<dbReference type="Gene3D" id="3.30.390.50">
    <property type="entry name" value="CO dehydrogenase flavoprotein, C-terminal domain"/>
    <property type="match status" value="1"/>
</dbReference>
<gene>
    <name evidence="8" type="ORF">ASZ90_004017</name>
</gene>
<feature type="domain" description="2Fe-2S ferredoxin-type" evidence="6">
    <location>
        <begin position="4"/>
        <end position="88"/>
    </location>
</feature>
<dbReference type="InterPro" id="IPR001041">
    <property type="entry name" value="2Fe-2S_ferredoxin-type"/>
</dbReference>
<dbReference type="GO" id="GO:0005506">
    <property type="term" value="F:iron ion binding"/>
    <property type="evidence" value="ECO:0007669"/>
    <property type="project" value="InterPro"/>
</dbReference>
<name>A0A0W8G0X7_9ZZZZ</name>
<dbReference type="InterPro" id="IPR016169">
    <property type="entry name" value="FAD-bd_PCMH_sub2"/>
</dbReference>
<evidence type="ECO:0000256" key="3">
    <source>
        <dbReference type="ARBA" id="ARBA00022827"/>
    </source>
</evidence>
<dbReference type="EC" id="1.17.1.4" evidence="8"/>
<organism evidence="8">
    <name type="scientific">hydrocarbon metagenome</name>
    <dbReference type="NCBI Taxonomy" id="938273"/>
    <lineage>
        <taxon>unclassified sequences</taxon>
        <taxon>metagenomes</taxon>
        <taxon>ecological metagenomes</taxon>
    </lineage>
</organism>
<dbReference type="InterPro" id="IPR005107">
    <property type="entry name" value="CO_DH_flav_C"/>
</dbReference>
<dbReference type="InterPro" id="IPR002888">
    <property type="entry name" value="2Fe-2S-bd"/>
</dbReference>
<dbReference type="InterPro" id="IPR036884">
    <property type="entry name" value="2Fe-2S-bd_dom_sf"/>
</dbReference>
<keyword evidence="5" id="KW-0408">Iron</keyword>
<evidence type="ECO:0000259" key="7">
    <source>
        <dbReference type="PROSITE" id="PS51387"/>
    </source>
</evidence>
<dbReference type="InterPro" id="IPR016208">
    <property type="entry name" value="Ald_Oxase/xanthine_DH-like"/>
</dbReference>
<evidence type="ECO:0000256" key="2">
    <source>
        <dbReference type="ARBA" id="ARBA00022723"/>
    </source>
</evidence>
<dbReference type="SUPFAM" id="SSF56176">
    <property type="entry name" value="FAD-binding/transporter-associated domain-like"/>
    <property type="match status" value="1"/>
</dbReference>
<dbReference type="Pfam" id="PF00941">
    <property type="entry name" value="FAD_binding_5"/>
    <property type="match status" value="1"/>
</dbReference>
<feature type="domain" description="FAD-binding PCMH-type" evidence="7">
    <location>
        <begin position="171"/>
        <end position="353"/>
    </location>
</feature>
<dbReference type="InterPro" id="IPR036010">
    <property type="entry name" value="2Fe-2S_ferredoxin-like_sf"/>
</dbReference>
<dbReference type="PROSITE" id="PS00197">
    <property type="entry name" value="2FE2S_FER_1"/>
    <property type="match status" value="1"/>
</dbReference>